<reference evidence="1 2" key="1">
    <citation type="submission" date="2019-02" db="EMBL/GenBank/DDBJ databases">
        <title>Deep-cultivation of Planctomycetes and their phenomic and genomic characterization uncovers novel biology.</title>
        <authorList>
            <person name="Wiegand S."/>
            <person name="Jogler M."/>
            <person name="Boedeker C."/>
            <person name="Pinto D."/>
            <person name="Vollmers J."/>
            <person name="Rivas-Marin E."/>
            <person name="Kohn T."/>
            <person name="Peeters S.H."/>
            <person name="Heuer A."/>
            <person name="Rast P."/>
            <person name="Oberbeckmann S."/>
            <person name="Bunk B."/>
            <person name="Jeske O."/>
            <person name="Meyerdierks A."/>
            <person name="Storesund J.E."/>
            <person name="Kallscheuer N."/>
            <person name="Luecker S."/>
            <person name="Lage O.M."/>
            <person name="Pohl T."/>
            <person name="Merkel B.J."/>
            <person name="Hornburger P."/>
            <person name="Mueller R.-W."/>
            <person name="Bruemmer F."/>
            <person name="Labrenz M."/>
            <person name="Spormann A.M."/>
            <person name="Op den Camp H."/>
            <person name="Overmann J."/>
            <person name="Amann R."/>
            <person name="Jetten M.S.M."/>
            <person name="Mascher T."/>
            <person name="Medema M.H."/>
            <person name="Devos D.P."/>
            <person name="Kaster A.-K."/>
            <person name="Ovreas L."/>
            <person name="Rohde M."/>
            <person name="Galperin M.Y."/>
            <person name="Jogler C."/>
        </authorList>
    </citation>
    <scope>NUCLEOTIDE SEQUENCE [LARGE SCALE GENOMIC DNA]</scope>
    <source>
        <strain evidence="1 2">Mal33</strain>
    </source>
</reference>
<organism evidence="1 2">
    <name type="scientific">Rosistilla oblonga</name>
    <dbReference type="NCBI Taxonomy" id="2527990"/>
    <lineage>
        <taxon>Bacteria</taxon>
        <taxon>Pseudomonadati</taxon>
        <taxon>Planctomycetota</taxon>
        <taxon>Planctomycetia</taxon>
        <taxon>Pirellulales</taxon>
        <taxon>Pirellulaceae</taxon>
        <taxon>Rosistilla</taxon>
    </lineage>
</organism>
<sequence>MNESLSSRVAFFRLRITRIVMPWRRVDRLASRVAVLESNVVYLANENQRLLGHMTFYAIQLKELGERLNDQTAKQSPSFEPSNN</sequence>
<gene>
    <name evidence="1" type="ORF">Mal33_24680</name>
</gene>
<proteinExistence type="predicted"/>
<dbReference type="RefSeq" id="WP_145284959.1">
    <property type="nucleotide sequence ID" value="NZ_CP036318.1"/>
</dbReference>
<accession>A0A518ITR8</accession>
<protein>
    <submittedName>
        <fullName evidence="1">Uncharacterized protein</fullName>
    </submittedName>
</protein>
<dbReference type="Proteomes" id="UP000316770">
    <property type="component" value="Chromosome"/>
</dbReference>
<dbReference type="EMBL" id="CP036318">
    <property type="protein sequence ID" value="QDV56478.1"/>
    <property type="molecule type" value="Genomic_DNA"/>
</dbReference>
<keyword evidence="2" id="KW-1185">Reference proteome</keyword>
<dbReference type="AlphaFoldDB" id="A0A518ITR8"/>
<evidence type="ECO:0000313" key="2">
    <source>
        <dbReference type="Proteomes" id="UP000316770"/>
    </source>
</evidence>
<evidence type="ECO:0000313" key="1">
    <source>
        <dbReference type="EMBL" id="QDV56478.1"/>
    </source>
</evidence>
<name>A0A518ITR8_9BACT</name>